<dbReference type="InterPro" id="IPR011009">
    <property type="entry name" value="Kinase-like_dom_sf"/>
</dbReference>
<reference evidence="2" key="1">
    <citation type="submission" date="2022-02" db="EMBL/GenBank/DDBJ databases">
        <title>Vibrio sp. nov., a new bacterium isolated from Bohai sea, China.</title>
        <authorList>
            <person name="Yuan Y."/>
        </authorList>
    </citation>
    <scope>NUCLEOTIDE SEQUENCE</scope>
    <source>
        <strain evidence="2">DBSS07</strain>
    </source>
</reference>
<proteinExistence type="predicted"/>
<dbReference type="Proteomes" id="UP001155586">
    <property type="component" value="Unassembled WGS sequence"/>
</dbReference>
<gene>
    <name evidence="2" type="ORF">MD483_07300</name>
</gene>
<organism evidence="2 3">
    <name type="scientific">Vibrio paucivorans</name>
    <dbReference type="NCBI Taxonomy" id="2829489"/>
    <lineage>
        <taxon>Bacteria</taxon>
        <taxon>Pseudomonadati</taxon>
        <taxon>Pseudomonadota</taxon>
        <taxon>Gammaproteobacteria</taxon>
        <taxon>Vibrionales</taxon>
        <taxon>Vibrionaceae</taxon>
        <taxon>Vibrio</taxon>
    </lineage>
</organism>
<dbReference type="AlphaFoldDB" id="A0A9X3HRS0"/>
<dbReference type="InterPro" id="IPR002575">
    <property type="entry name" value="Aminoglycoside_PTrfase"/>
</dbReference>
<name>A0A9X3HRS0_9VIBR</name>
<dbReference type="Gene3D" id="3.90.1200.10">
    <property type="match status" value="1"/>
</dbReference>
<comment type="caution">
    <text evidence="2">The sequence shown here is derived from an EMBL/GenBank/DDBJ whole genome shotgun (WGS) entry which is preliminary data.</text>
</comment>
<dbReference type="SUPFAM" id="SSF56112">
    <property type="entry name" value="Protein kinase-like (PK-like)"/>
    <property type="match status" value="1"/>
</dbReference>
<protein>
    <submittedName>
        <fullName evidence="2">Phosphotransferase</fullName>
    </submittedName>
</protein>
<sequence length="290" mass="33288">MYEINNKIQAASHSGAKLRVENVNNEYMVIKTITQSIPRNYEAILKQQQFLSLPTPTYTISSIPVKNVQKDDSRLLVSMPYIEGLGGEQIAYKGSKAVAKNLKQALNFYIINSISESIDGTYPISGVINKISDIKLKLEGKWVQFPNLKRYIQEYEAYCVSDLKLPLGTCHGDLTLSNIKVTEDNRLMLFDFLECEINSPLQDAAKLIQDFEYGWSFRKEKESARIKGDIFCEFAKPTFLSTLKRLYPYEMKVIEMLTLLRIAPYIQEHDTITIEWFNRVITQSIKKITG</sequence>
<feature type="domain" description="Aminoglycoside phosphotransferase" evidence="1">
    <location>
        <begin position="151"/>
        <end position="212"/>
    </location>
</feature>
<dbReference type="Pfam" id="PF01636">
    <property type="entry name" value="APH"/>
    <property type="match status" value="1"/>
</dbReference>
<evidence type="ECO:0000259" key="1">
    <source>
        <dbReference type="Pfam" id="PF01636"/>
    </source>
</evidence>
<dbReference type="RefSeq" id="WP_265687137.1">
    <property type="nucleotide sequence ID" value="NZ_JAKRRX010000029.1"/>
</dbReference>
<keyword evidence="3" id="KW-1185">Reference proteome</keyword>
<dbReference type="EMBL" id="JAKRRX010000029">
    <property type="protein sequence ID" value="MCW8333627.1"/>
    <property type="molecule type" value="Genomic_DNA"/>
</dbReference>
<accession>A0A9X3HRS0</accession>
<evidence type="ECO:0000313" key="3">
    <source>
        <dbReference type="Proteomes" id="UP001155586"/>
    </source>
</evidence>
<evidence type="ECO:0000313" key="2">
    <source>
        <dbReference type="EMBL" id="MCW8333627.1"/>
    </source>
</evidence>